<proteinExistence type="predicted"/>
<protein>
    <recommendedName>
        <fullName evidence="3">SnoaL-like domain-containing protein</fullName>
    </recommendedName>
</protein>
<dbReference type="InterPro" id="IPR032710">
    <property type="entry name" value="NTF2-like_dom_sf"/>
</dbReference>
<dbReference type="SUPFAM" id="SSF54427">
    <property type="entry name" value="NTF2-like"/>
    <property type="match status" value="1"/>
</dbReference>
<dbReference type="Gene3D" id="3.10.450.50">
    <property type="match status" value="1"/>
</dbReference>
<keyword evidence="2" id="KW-1185">Reference proteome</keyword>
<dbReference type="AlphaFoldDB" id="A0A0S4QIA2"/>
<gene>
    <name evidence="1" type="ORF">Ga0074812_104336</name>
</gene>
<dbReference type="RefSeq" id="WP_091273487.1">
    <property type="nucleotide sequence ID" value="NZ_FAOZ01000004.1"/>
</dbReference>
<evidence type="ECO:0000313" key="2">
    <source>
        <dbReference type="Proteomes" id="UP000198802"/>
    </source>
</evidence>
<name>A0A0S4QIA2_9ACTN</name>
<evidence type="ECO:0000313" key="1">
    <source>
        <dbReference type="EMBL" id="CUU55255.1"/>
    </source>
</evidence>
<accession>A0A0S4QIA2</accession>
<evidence type="ECO:0008006" key="3">
    <source>
        <dbReference type="Google" id="ProtNLM"/>
    </source>
</evidence>
<reference evidence="2" key="1">
    <citation type="submission" date="2015-11" db="EMBL/GenBank/DDBJ databases">
        <authorList>
            <person name="Varghese N."/>
        </authorList>
    </citation>
    <scope>NUCLEOTIDE SEQUENCE [LARGE SCALE GENOMIC DNA]</scope>
    <source>
        <strain evidence="2">DSM 45899</strain>
    </source>
</reference>
<sequence length="172" mass="18437">MSVGQNASEAAPVVGYNEVQAWNLDGEPTAKSDAVVRIVDGLLAAWREPDQDERTRRLEGCVAGTVVFTNPATRVEGPAGISAHIAQVRDRLPGYLPVRTSGIDIHHDHARFEWSLRDSSGNVGLRGFDILKFDSAPAILAVTSFFGPIPRITYTYGSTDGSTSGSNEGPSR</sequence>
<dbReference type="Proteomes" id="UP000198802">
    <property type="component" value="Unassembled WGS sequence"/>
</dbReference>
<dbReference type="EMBL" id="FAOZ01000004">
    <property type="protein sequence ID" value="CUU55255.1"/>
    <property type="molecule type" value="Genomic_DNA"/>
</dbReference>
<organism evidence="1 2">
    <name type="scientific">Parafrankia irregularis</name>
    <dbReference type="NCBI Taxonomy" id="795642"/>
    <lineage>
        <taxon>Bacteria</taxon>
        <taxon>Bacillati</taxon>
        <taxon>Actinomycetota</taxon>
        <taxon>Actinomycetes</taxon>
        <taxon>Frankiales</taxon>
        <taxon>Frankiaceae</taxon>
        <taxon>Parafrankia</taxon>
    </lineage>
</organism>